<evidence type="ECO:0008006" key="3">
    <source>
        <dbReference type="Google" id="ProtNLM"/>
    </source>
</evidence>
<dbReference type="Proteomes" id="UP000316614">
    <property type="component" value="Chromosome"/>
</dbReference>
<proteinExistence type="predicted"/>
<evidence type="ECO:0000313" key="1">
    <source>
        <dbReference type="EMBL" id="QDH80620.1"/>
    </source>
</evidence>
<keyword evidence="2" id="KW-1185">Reference proteome</keyword>
<dbReference type="RefSeq" id="WP_141615850.1">
    <property type="nucleotide sequence ID" value="NZ_CP041253.1"/>
</dbReference>
<dbReference type="AlphaFoldDB" id="A0A514CLF1"/>
<name>A0A514CLF1_9BACT</name>
<gene>
    <name evidence="1" type="ORF">FKX85_16860</name>
</gene>
<sequence length="113" mass="13119">MLKFFPSSFFTPPRSLAHRLFGTDKKELLNSILDLTDTLFTKWAVIQLVKWKNRKRIENLIKISGTKDKLNPASNIDKNTYLIVNGEHFMIVDKADEISQLINQQLPLLFTDQ</sequence>
<accession>A0A514CLF1</accession>
<dbReference type="KEGG" id="echi:FKX85_16860"/>
<reference evidence="1 2" key="1">
    <citation type="submission" date="2019-06" db="EMBL/GenBank/DDBJ databases">
        <title>Echinicola alkalisoli sp. nov. isolated from saline soil.</title>
        <authorList>
            <person name="Sun J.-Q."/>
            <person name="Xu L."/>
        </authorList>
    </citation>
    <scope>NUCLEOTIDE SEQUENCE [LARGE SCALE GENOMIC DNA]</scope>
    <source>
        <strain evidence="1 2">LN3S3</strain>
    </source>
</reference>
<protein>
    <recommendedName>
        <fullName evidence="3">Alpha/beta hydrolase</fullName>
    </recommendedName>
</protein>
<dbReference type="OrthoDB" id="659408at2"/>
<organism evidence="1 2">
    <name type="scientific">Echinicola soli</name>
    <dbReference type="NCBI Taxonomy" id="2591634"/>
    <lineage>
        <taxon>Bacteria</taxon>
        <taxon>Pseudomonadati</taxon>
        <taxon>Bacteroidota</taxon>
        <taxon>Cytophagia</taxon>
        <taxon>Cytophagales</taxon>
        <taxon>Cyclobacteriaceae</taxon>
        <taxon>Echinicola</taxon>
    </lineage>
</organism>
<evidence type="ECO:0000313" key="2">
    <source>
        <dbReference type="Proteomes" id="UP000316614"/>
    </source>
</evidence>
<dbReference type="EMBL" id="CP041253">
    <property type="protein sequence ID" value="QDH80620.1"/>
    <property type="molecule type" value="Genomic_DNA"/>
</dbReference>